<keyword evidence="2" id="KW-0442">Lipid degradation</keyword>
<dbReference type="PANTHER" id="PTHR10272:SF0">
    <property type="entry name" value="PLATELET-ACTIVATING FACTOR ACETYLHYDROLASE"/>
    <property type="match status" value="1"/>
</dbReference>
<dbReference type="RefSeq" id="WP_377718787.1">
    <property type="nucleotide sequence ID" value="NZ_JBHSAM010000021.1"/>
</dbReference>
<dbReference type="GO" id="GO:0016787">
    <property type="term" value="F:hydrolase activity"/>
    <property type="evidence" value="ECO:0007669"/>
    <property type="project" value="UniProtKB-KW"/>
</dbReference>
<accession>A0ABV8K1F6</accession>
<gene>
    <name evidence="5" type="ORF">ACFOZ8_10600</name>
</gene>
<dbReference type="EMBL" id="JBHSAM010000021">
    <property type="protein sequence ID" value="MFC4100111.1"/>
    <property type="molecule type" value="Genomic_DNA"/>
</dbReference>
<sequence>MSGYEYALAASVLAAILVRFRQAGGSWGMRLAMLTSLAMVGAGAAQLLAEGVEWKWVPLYALVILLCLLSGIAVYRLRKGTYRPSNRWARSASGGLALVYAGGALVIGGYAFPDVQVEEPTGPYAVGTVLHHWVDEAREETYTASAGDRREVLVRLWYPAERVSGAKRANYGFGGEETDRSGAAPFLYKVIAASNRTAKANAYEAAPISQASATYPVLVFSPGFGGSSFMYASILEELASRGYIVAAIQHPYFSYFSTRFPDGRVARGMFDPGASDDWQRSEDLIDDILVPDVRFVLDKLEELAGGASGGALAGKLDVARLGMLGHSFGGAVTAQAMAADSRIKAGLGMDGFLYGRKLTDGLKQPYLYMITDDTAAFESGKLDRSVWGDKRTFAIPTLAEYERFAGEQAERHELAVRNGGYTVAMHGANHYDFSDGYLYSPLIGSVSGKAFYQKIDRIVLAFFDQHLLGRANGLLSPSAPKDLDYTIKAATPGEGAKSDE</sequence>
<dbReference type="Pfam" id="PF03403">
    <property type="entry name" value="PAF-AH_p_II"/>
    <property type="match status" value="2"/>
</dbReference>
<reference evidence="6" key="1">
    <citation type="journal article" date="2019" name="Int. J. Syst. Evol. Microbiol.">
        <title>The Global Catalogue of Microorganisms (GCM) 10K type strain sequencing project: providing services to taxonomists for standard genome sequencing and annotation.</title>
        <authorList>
            <consortium name="The Broad Institute Genomics Platform"/>
            <consortium name="The Broad Institute Genome Sequencing Center for Infectious Disease"/>
            <person name="Wu L."/>
            <person name="Ma J."/>
        </authorList>
    </citation>
    <scope>NUCLEOTIDE SEQUENCE [LARGE SCALE GENOMIC DNA]</scope>
    <source>
        <strain evidence="6">IBRC-M 10987</strain>
    </source>
</reference>
<dbReference type="Gene3D" id="3.40.50.1820">
    <property type="entry name" value="alpha/beta hydrolase"/>
    <property type="match status" value="1"/>
</dbReference>
<keyword evidence="3" id="KW-0443">Lipid metabolism</keyword>
<feature type="transmembrane region" description="Helical" evidence="4">
    <location>
        <begin position="31"/>
        <end position="49"/>
    </location>
</feature>
<evidence type="ECO:0000313" key="5">
    <source>
        <dbReference type="EMBL" id="MFC4100111.1"/>
    </source>
</evidence>
<evidence type="ECO:0000313" key="6">
    <source>
        <dbReference type="Proteomes" id="UP001595715"/>
    </source>
</evidence>
<dbReference type="Proteomes" id="UP001595715">
    <property type="component" value="Unassembled WGS sequence"/>
</dbReference>
<keyword evidence="6" id="KW-1185">Reference proteome</keyword>
<keyword evidence="4" id="KW-0472">Membrane</keyword>
<comment type="caution">
    <text evidence="5">The sequence shown here is derived from an EMBL/GenBank/DDBJ whole genome shotgun (WGS) entry which is preliminary data.</text>
</comment>
<evidence type="ECO:0000256" key="3">
    <source>
        <dbReference type="ARBA" id="ARBA00023098"/>
    </source>
</evidence>
<protein>
    <submittedName>
        <fullName evidence="5">Alpha/beta hydrolase family protein</fullName>
    </submittedName>
</protein>
<proteinExistence type="predicted"/>
<dbReference type="InterPro" id="IPR029058">
    <property type="entry name" value="AB_hydrolase_fold"/>
</dbReference>
<name>A0ABV8K1F6_9BACL</name>
<organism evidence="5 6">
    <name type="scientific">Paenibacillus xanthanilyticus</name>
    <dbReference type="NCBI Taxonomy" id="1783531"/>
    <lineage>
        <taxon>Bacteria</taxon>
        <taxon>Bacillati</taxon>
        <taxon>Bacillota</taxon>
        <taxon>Bacilli</taxon>
        <taxon>Bacillales</taxon>
        <taxon>Paenibacillaceae</taxon>
        <taxon>Paenibacillus</taxon>
    </lineage>
</organism>
<dbReference type="SUPFAM" id="SSF53474">
    <property type="entry name" value="alpha/beta-Hydrolases"/>
    <property type="match status" value="1"/>
</dbReference>
<evidence type="ECO:0000256" key="1">
    <source>
        <dbReference type="ARBA" id="ARBA00022801"/>
    </source>
</evidence>
<evidence type="ECO:0000256" key="4">
    <source>
        <dbReference type="SAM" id="Phobius"/>
    </source>
</evidence>
<keyword evidence="1 5" id="KW-0378">Hydrolase</keyword>
<keyword evidence="4" id="KW-0812">Transmembrane</keyword>
<feature type="transmembrane region" description="Helical" evidence="4">
    <location>
        <begin position="95"/>
        <end position="112"/>
    </location>
</feature>
<evidence type="ECO:0000256" key="2">
    <source>
        <dbReference type="ARBA" id="ARBA00022963"/>
    </source>
</evidence>
<dbReference type="PANTHER" id="PTHR10272">
    <property type="entry name" value="PLATELET-ACTIVATING FACTOR ACETYLHYDROLASE"/>
    <property type="match status" value="1"/>
</dbReference>
<keyword evidence="4" id="KW-1133">Transmembrane helix</keyword>
<feature type="transmembrane region" description="Helical" evidence="4">
    <location>
        <begin position="55"/>
        <end position="75"/>
    </location>
</feature>